<name>A0A1H9TEP4_9LACT</name>
<dbReference type="Proteomes" id="UP000198948">
    <property type="component" value="Unassembled WGS sequence"/>
</dbReference>
<protein>
    <recommendedName>
        <fullName evidence="5">Peptidase propeptide and YPEB domain-containing protein</fullName>
    </recommendedName>
</protein>
<dbReference type="AlphaFoldDB" id="A0A1H9TEP4"/>
<sequence length="128" mass="14119">MKKLNRLLPLFMLSLLLLGGCATSNEKNKTDQEQASENNKSVTDAQENQASSEEITSQQLDFTAEQAIEYLSAELNHSPDLTYGVIGLNPDGQSYQIRVIVKSYVENGGTGTAGLYDVYSDQHVELHH</sequence>
<dbReference type="EMBL" id="FOHA01000012">
    <property type="protein sequence ID" value="SER95083.1"/>
    <property type="molecule type" value="Genomic_DNA"/>
</dbReference>
<dbReference type="STRING" id="142588.SAMN04488559_11257"/>
<evidence type="ECO:0000256" key="2">
    <source>
        <dbReference type="SAM" id="SignalP"/>
    </source>
</evidence>
<keyword evidence="2" id="KW-0732">Signal</keyword>
<gene>
    <name evidence="3" type="ORF">SAMN04488559_11257</name>
</gene>
<evidence type="ECO:0000313" key="4">
    <source>
        <dbReference type="Proteomes" id="UP000198948"/>
    </source>
</evidence>
<feature type="region of interest" description="Disordered" evidence="1">
    <location>
        <begin position="26"/>
        <end position="56"/>
    </location>
</feature>
<dbReference type="OrthoDB" id="9812621at2"/>
<feature type="compositionally biased region" description="Polar residues" evidence="1">
    <location>
        <begin position="33"/>
        <end position="56"/>
    </location>
</feature>
<keyword evidence="4" id="KW-1185">Reference proteome</keyword>
<evidence type="ECO:0000313" key="3">
    <source>
        <dbReference type="EMBL" id="SER95083.1"/>
    </source>
</evidence>
<reference evidence="3 4" key="1">
    <citation type="submission" date="2016-10" db="EMBL/GenBank/DDBJ databases">
        <authorList>
            <person name="de Groot N.N."/>
        </authorList>
    </citation>
    <scope>NUCLEOTIDE SEQUENCE [LARGE SCALE GENOMIC DNA]</scope>
    <source>
        <strain evidence="3 4">DSM 13760</strain>
    </source>
</reference>
<evidence type="ECO:0008006" key="5">
    <source>
        <dbReference type="Google" id="ProtNLM"/>
    </source>
</evidence>
<dbReference type="PROSITE" id="PS51257">
    <property type="entry name" value="PROKAR_LIPOPROTEIN"/>
    <property type="match status" value="1"/>
</dbReference>
<feature type="chain" id="PRO_5011772404" description="Peptidase propeptide and YPEB domain-containing protein" evidence="2">
    <location>
        <begin position="25"/>
        <end position="128"/>
    </location>
</feature>
<organism evidence="3 4">
    <name type="scientific">Isobaculum melis</name>
    <dbReference type="NCBI Taxonomy" id="142588"/>
    <lineage>
        <taxon>Bacteria</taxon>
        <taxon>Bacillati</taxon>
        <taxon>Bacillota</taxon>
        <taxon>Bacilli</taxon>
        <taxon>Lactobacillales</taxon>
        <taxon>Carnobacteriaceae</taxon>
        <taxon>Isobaculum</taxon>
    </lineage>
</organism>
<evidence type="ECO:0000256" key="1">
    <source>
        <dbReference type="SAM" id="MobiDB-lite"/>
    </source>
</evidence>
<proteinExistence type="predicted"/>
<dbReference type="RefSeq" id="WP_092652841.1">
    <property type="nucleotide sequence ID" value="NZ_FOHA01000012.1"/>
</dbReference>
<accession>A0A1H9TEP4</accession>
<feature type="signal peptide" evidence="2">
    <location>
        <begin position="1"/>
        <end position="24"/>
    </location>
</feature>